<feature type="domain" description="TonB C-terminal" evidence="11">
    <location>
        <begin position="188"/>
        <end position="280"/>
    </location>
</feature>
<dbReference type="PANTHER" id="PTHR33446:SF2">
    <property type="entry name" value="PROTEIN TONB"/>
    <property type="match status" value="1"/>
</dbReference>
<evidence type="ECO:0000256" key="4">
    <source>
        <dbReference type="ARBA" id="ARBA00022475"/>
    </source>
</evidence>
<evidence type="ECO:0000256" key="9">
    <source>
        <dbReference type="ARBA" id="ARBA00023136"/>
    </source>
</evidence>
<protein>
    <submittedName>
        <fullName evidence="12">Periplasmic protein TonB</fullName>
    </submittedName>
</protein>
<keyword evidence="3" id="KW-0813">Transport</keyword>
<dbReference type="EMBL" id="CP000116">
    <property type="protein sequence ID" value="AAZ96666.1"/>
    <property type="molecule type" value="Genomic_DNA"/>
</dbReference>
<evidence type="ECO:0000256" key="1">
    <source>
        <dbReference type="ARBA" id="ARBA00004383"/>
    </source>
</evidence>
<dbReference type="NCBIfam" id="TIGR01352">
    <property type="entry name" value="tonB_Cterm"/>
    <property type="match status" value="1"/>
</dbReference>
<proteinExistence type="inferred from homology"/>
<feature type="compositionally biased region" description="Pro residues" evidence="10">
    <location>
        <begin position="162"/>
        <end position="175"/>
    </location>
</feature>
<accession>Q3SKV6</accession>
<dbReference type="GO" id="GO:0055085">
    <property type="term" value="P:transmembrane transport"/>
    <property type="evidence" value="ECO:0007669"/>
    <property type="project" value="InterPro"/>
</dbReference>
<evidence type="ECO:0000313" key="13">
    <source>
        <dbReference type="Proteomes" id="UP000008291"/>
    </source>
</evidence>
<organism evidence="12 13">
    <name type="scientific">Thiobacillus denitrificans (strain ATCC 25259 / T1)</name>
    <dbReference type="NCBI Taxonomy" id="292415"/>
    <lineage>
        <taxon>Bacteria</taxon>
        <taxon>Pseudomonadati</taxon>
        <taxon>Pseudomonadota</taxon>
        <taxon>Betaproteobacteria</taxon>
        <taxon>Nitrosomonadales</taxon>
        <taxon>Thiobacillaceae</taxon>
        <taxon>Thiobacillus</taxon>
    </lineage>
</organism>
<dbReference type="STRING" id="292415.Tbd_0713"/>
<evidence type="ECO:0000256" key="8">
    <source>
        <dbReference type="ARBA" id="ARBA00022989"/>
    </source>
</evidence>
<keyword evidence="5" id="KW-0997">Cell inner membrane</keyword>
<dbReference type="Pfam" id="PF03544">
    <property type="entry name" value="TonB_C"/>
    <property type="match status" value="1"/>
</dbReference>
<keyword evidence="8" id="KW-1133">Transmembrane helix</keyword>
<dbReference type="PROSITE" id="PS52015">
    <property type="entry name" value="TONB_CTD"/>
    <property type="match status" value="1"/>
</dbReference>
<feature type="region of interest" description="Disordered" evidence="10">
    <location>
        <begin position="106"/>
        <end position="211"/>
    </location>
</feature>
<dbReference type="GO" id="GO:0031992">
    <property type="term" value="F:energy transducer activity"/>
    <property type="evidence" value="ECO:0007669"/>
    <property type="project" value="TreeGrafter"/>
</dbReference>
<evidence type="ECO:0000313" key="12">
    <source>
        <dbReference type="EMBL" id="AAZ96666.1"/>
    </source>
</evidence>
<dbReference type="InterPro" id="IPR051045">
    <property type="entry name" value="TonB-dependent_transducer"/>
</dbReference>
<keyword evidence="7" id="KW-0653">Protein transport</keyword>
<sequence length="280" mass="29824">MRSSAESFAARPLIRQPRTAPKRPQPAPFVFELDRLGMTASPSAAPAPLPAPGFAVTATRQRALRPAFLGVTLVHAALLGMLMSAADEAEPPVPPRPLTVSLIVPEPERPEPQPAPRPTTPERPAEPQPPEPKQETPAPPRLAAEPTPALPAEPVVEAPAPRSEPPPPVAPPSQPAPVAQATPTPAPTPARPADYRTNPKPPYPRLSRRLGEEGTVRLNILVNPDGSVARLELAESSGHPRLDRSAMETVQSSWKFEPARQGGSPVAAWVIVPIQFTLRS</sequence>
<dbReference type="eggNOG" id="COG0810">
    <property type="taxonomic scope" value="Bacteria"/>
</dbReference>
<gene>
    <name evidence="12" type="ordered locus">Tbd_0713</name>
</gene>
<dbReference type="Proteomes" id="UP000008291">
    <property type="component" value="Chromosome"/>
</dbReference>
<dbReference type="AlphaFoldDB" id="Q3SKV6"/>
<keyword evidence="6" id="KW-0812">Transmembrane</keyword>
<comment type="subcellular location">
    <subcellularLocation>
        <location evidence="1">Cell inner membrane</location>
        <topology evidence="1">Single-pass membrane protein</topology>
        <orientation evidence="1">Periplasmic side</orientation>
    </subcellularLocation>
</comment>
<evidence type="ECO:0000256" key="3">
    <source>
        <dbReference type="ARBA" id="ARBA00022448"/>
    </source>
</evidence>
<feature type="compositionally biased region" description="Low complexity" evidence="10">
    <location>
        <begin position="141"/>
        <end position="161"/>
    </location>
</feature>
<dbReference type="InterPro" id="IPR006260">
    <property type="entry name" value="TonB/TolA_C"/>
</dbReference>
<feature type="region of interest" description="Disordered" evidence="10">
    <location>
        <begin position="1"/>
        <end position="26"/>
    </location>
</feature>
<evidence type="ECO:0000256" key="10">
    <source>
        <dbReference type="SAM" id="MobiDB-lite"/>
    </source>
</evidence>
<keyword evidence="9" id="KW-0472">Membrane</keyword>
<evidence type="ECO:0000256" key="6">
    <source>
        <dbReference type="ARBA" id="ARBA00022692"/>
    </source>
</evidence>
<dbReference type="Gene3D" id="3.30.1150.10">
    <property type="match status" value="1"/>
</dbReference>
<dbReference type="PRINTS" id="PR01217">
    <property type="entry name" value="PRICHEXTENSN"/>
</dbReference>
<evidence type="ECO:0000259" key="11">
    <source>
        <dbReference type="PROSITE" id="PS52015"/>
    </source>
</evidence>
<dbReference type="SUPFAM" id="SSF74653">
    <property type="entry name" value="TolA/TonB C-terminal domain"/>
    <property type="match status" value="1"/>
</dbReference>
<dbReference type="HOGENOM" id="CLU_076057_2_1_4"/>
<keyword evidence="13" id="KW-1185">Reference proteome</keyword>
<feature type="compositionally biased region" description="Pro residues" evidence="10">
    <location>
        <begin position="112"/>
        <end position="131"/>
    </location>
</feature>
<keyword evidence="4" id="KW-1003">Cell membrane</keyword>
<comment type="similarity">
    <text evidence="2">Belongs to the TonB family.</text>
</comment>
<dbReference type="GO" id="GO:0015031">
    <property type="term" value="P:protein transport"/>
    <property type="evidence" value="ECO:0007669"/>
    <property type="project" value="UniProtKB-KW"/>
</dbReference>
<evidence type="ECO:0000256" key="2">
    <source>
        <dbReference type="ARBA" id="ARBA00006555"/>
    </source>
</evidence>
<evidence type="ECO:0000256" key="5">
    <source>
        <dbReference type="ARBA" id="ARBA00022519"/>
    </source>
</evidence>
<reference evidence="12 13" key="1">
    <citation type="journal article" date="2006" name="J. Bacteriol.">
        <title>The genome sequence of the obligately chemolithoautotrophic, facultatively anaerobic bacterium Thiobacillus denitrificans.</title>
        <authorList>
            <person name="Beller H.R."/>
            <person name="Chain P.S."/>
            <person name="Letain T.E."/>
            <person name="Chakicherla A."/>
            <person name="Larimer F.W."/>
            <person name="Richardson P.M."/>
            <person name="Coleman M.A."/>
            <person name="Wood A.P."/>
            <person name="Kelly D.P."/>
        </authorList>
    </citation>
    <scope>NUCLEOTIDE SEQUENCE [LARGE SCALE GENOMIC DNA]</scope>
    <source>
        <strain evidence="12 13">ATCC 25259</strain>
    </source>
</reference>
<dbReference type="KEGG" id="tbd:Tbd_0713"/>
<dbReference type="InterPro" id="IPR037682">
    <property type="entry name" value="TonB_C"/>
</dbReference>
<evidence type="ECO:0000256" key="7">
    <source>
        <dbReference type="ARBA" id="ARBA00022927"/>
    </source>
</evidence>
<name>Q3SKV6_THIDA</name>
<dbReference type="PANTHER" id="PTHR33446">
    <property type="entry name" value="PROTEIN TONB-RELATED"/>
    <property type="match status" value="1"/>
</dbReference>
<dbReference type="GO" id="GO:0098797">
    <property type="term" value="C:plasma membrane protein complex"/>
    <property type="evidence" value="ECO:0007669"/>
    <property type="project" value="TreeGrafter"/>
</dbReference>